<dbReference type="SUPFAM" id="SSF52540">
    <property type="entry name" value="P-loop containing nucleoside triphosphate hydrolases"/>
    <property type="match status" value="1"/>
</dbReference>
<accession>A0A1Q8TG17</accession>
<sequence length="626" mass="70507">MPELEITDNDIAEFLQDYNQSLSDAAMALEFDDDRRAIIKSWGDIQACPGSGKTTIVAAKLLILEKKLRSAYLGVCVLTHTNVARNEIIARIETHPSGLRLTQYPNFIGTFQEFVNRYLASPYLRSIEMNPVRIDDDACASLMGSRISYGTRMFLANKRHTSISDLKIHHETGEVQVPGFKKESSTLSYKNLIEVFLERLDRGYFFYSEMYYFAKQCIQENSEVVSALRKRFSYVLVDEMQDTQRFQDDLINKLFLCDDVMLQRLGDPDQAIFDNMGGESPNETFNGNGALVPLKSTHRFPVDIAAKISGLSVTGIGELQSFREASDNTSHTIFLYTDATKENVLERFCELLDALEINNQASCAKAVGGTEGQGGFISEYWPGYDRTKSVKTPRPQLLIEAVSREWWATEADAAFQYSLLMQCVLELLRRGGVTESVGDYTRHYSATSLSSHLRTTGAYEEFKGLLTSWIMDGTPSQELWEAQCNKLLSLLGIDGEEGQLKEYLVYSKSNDNDNFFAQSGTANIYRSATGREIEVGTIHSVKGETHDATLVLETKNRQYDLEKLSGRLAFTESGAISGTQKKKFARQLYVAASRPRRLLCIAAHQDRIQPDVRTQLEQQGWIIQIV</sequence>
<dbReference type="InterPro" id="IPR013986">
    <property type="entry name" value="DExx_box_DNA_helicase_dom_sf"/>
</dbReference>
<dbReference type="PANTHER" id="PTHR11070:SF2">
    <property type="entry name" value="ATP-DEPENDENT DNA HELICASE SRS2"/>
    <property type="match status" value="1"/>
</dbReference>
<keyword evidence="1 7" id="KW-0547">Nucleotide-binding</keyword>
<dbReference type="Proteomes" id="UP000186806">
    <property type="component" value="Unassembled WGS sequence"/>
</dbReference>
<comment type="caution">
    <text evidence="9">The sequence shown here is derived from an EMBL/GenBank/DDBJ whole genome shotgun (WGS) entry which is preliminary data.</text>
</comment>
<keyword evidence="10" id="KW-1185">Reference proteome</keyword>
<dbReference type="InterPro" id="IPR014016">
    <property type="entry name" value="UvrD-like_ATP-bd"/>
</dbReference>
<dbReference type="Gene3D" id="1.10.10.160">
    <property type="match status" value="1"/>
</dbReference>
<proteinExistence type="predicted"/>
<dbReference type="GO" id="GO:0043138">
    <property type="term" value="F:3'-5' DNA helicase activity"/>
    <property type="evidence" value="ECO:0007669"/>
    <property type="project" value="TreeGrafter"/>
</dbReference>
<dbReference type="Gene3D" id="3.40.50.300">
    <property type="entry name" value="P-loop containing nucleotide triphosphate hydrolases"/>
    <property type="match status" value="2"/>
</dbReference>
<evidence type="ECO:0000256" key="4">
    <source>
        <dbReference type="ARBA" id="ARBA00022840"/>
    </source>
</evidence>
<dbReference type="GO" id="GO:0016787">
    <property type="term" value="F:hydrolase activity"/>
    <property type="evidence" value="ECO:0007669"/>
    <property type="project" value="UniProtKB-UniRule"/>
</dbReference>
<dbReference type="Pfam" id="PF00580">
    <property type="entry name" value="UvrD-helicase"/>
    <property type="match status" value="1"/>
</dbReference>
<dbReference type="InterPro" id="IPR000212">
    <property type="entry name" value="DNA_helicase_UvrD/REP"/>
</dbReference>
<dbReference type="GO" id="GO:0000725">
    <property type="term" value="P:recombinational repair"/>
    <property type="evidence" value="ECO:0007669"/>
    <property type="project" value="TreeGrafter"/>
</dbReference>
<dbReference type="GO" id="GO:0003677">
    <property type="term" value="F:DNA binding"/>
    <property type="evidence" value="ECO:0007669"/>
    <property type="project" value="UniProtKB-KW"/>
</dbReference>
<keyword evidence="3 7" id="KW-0347">Helicase</keyword>
<evidence type="ECO:0000256" key="5">
    <source>
        <dbReference type="ARBA" id="ARBA00023125"/>
    </source>
</evidence>
<evidence type="ECO:0000256" key="2">
    <source>
        <dbReference type="ARBA" id="ARBA00022801"/>
    </source>
</evidence>
<evidence type="ECO:0000256" key="3">
    <source>
        <dbReference type="ARBA" id="ARBA00022806"/>
    </source>
</evidence>
<dbReference type="InterPro" id="IPR027417">
    <property type="entry name" value="P-loop_NTPase"/>
</dbReference>
<reference evidence="9 10" key="1">
    <citation type="submission" date="2016-12" db="EMBL/GenBank/DDBJ databases">
        <title>Draft genome sequences of strains Salinicola socius SMB35, Salinicola sp. MH3R3-1 and Chromohalobacter sp. SMB17 from the Verkhnekamsk potash mining region of Russia.</title>
        <authorList>
            <person name="Mavrodi D.V."/>
            <person name="Olsson B.E."/>
            <person name="Korsakova E.S."/>
            <person name="Pyankova A."/>
            <person name="Mavrodi O.V."/>
            <person name="Plotnikova E.G."/>
        </authorList>
    </citation>
    <scope>NUCLEOTIDE SEQUENCE [LARGE SCALE GENOMIC DNA]</scope>
    <source>
        <strain evidence="9 10">SMB17</strain>
    </source>
</reference>
<evidence type="ECO:0000256" key="7">
    <source>
        <dbReference type="PROSITE-ProRule" id="PRU00560"/>
    </source>
</evidence>
<dbReference type="PROSITE" id="PS51198">
    <property type="entry name" value="UVRD_HELICASE_ATP_BIND"/>
    <property type="match status" value="1"/>
</dbReference>
<keyword evidence="4 7" id="KW-0067">ATP-binding</keyword>
<dbReference type="EMBL" id="MSDQ01000006">
    <property type="protein sequence ID" value="OLO12637.1"/>
    <property type="molecule type" value="Genomic_DNA"/>
</dbReference>
<dbReference type="PANTHER" id="PTHR11070">
    <property type="entry name" value="UVRD / RECB / PCRA DNA HELICASE FAMILY MEMBER"/>
    <property type="match status" value="1"/>
</dbReference>
<dbReference type="AlphaFoldDB" id="A0A1Q8TG17"/>
<evidence type="ECO:0000259" key="8">
    <source>
        <dbReference type="PROSITE" id="PS51198"/>
    </source>
</evidence>
<keyword evidence="5" id="KW-0238">DNA-binding</keyword>
<name>A0A1Q8TG17_9GAMM</name>
<feature type="binding site" evidence="7">
    <location>
        <begin position="47"/>
        <end position="54"/>
    </location>
    <ligand>
        <name>ATP</name>
        <dbReference type="ChEBI" id="CHEBI:30616"/>
    </ligand>
</feature>
<organism evidence="9 10">
    <name type="scientific">Chromohalobacter japonicus</name>
    <dbReference type="NCBI Taxonomy" id="223900"/>
    <lineage>
        <taxon>Bacteria</taxon>
        <taxon>Pseudomonadati</taxon>
        <taxon>Pseudomonadota</taxon>
        <taxon>Gammaproteobacteria</taxon>
        <taxon>Oceanospirillales</taxon>
        <taxon>Halomonadaceae</taxon>
        <taxon>Chromohalobacter</taxon>
    </lineage>
</organism>
<evidence type="ECO:0000256" key="1">
    <source>
        <dbReference type="ARBA" id="ARBA00022741"/>
    </source>
</evidence>
<protein>
    <recommendedName>
        <fullName evidence="6">DNA 3'-5' helicase II</fullName>
    </recommendedName>
</protein>
<dbReference type="GO" id="GO:0005524">
    <property type="term" value="F:ATP binding"/>
    <property type="evidence" value="ECO:0007669"/>
    <property type="project" value="UniProtKB-UniRule"/>
</dbReference>
<evidence type="ECO:0000256" key="6">
    <source>
        <dbReference type="ARBA" id="ARBA00034923"/>
    </source>
</evidence>
<dbReference type="RefSeq" id="WP_075368278.1">
    <property type="nucleotide sequence ID" value="NZ_MSDQ01000006.1"/>
</dbReference>
<keyword evidence="2 7" id="KW-0378">Hydrolase</keyword>
<evidence type="ECO:0000313" key="9">
    <source>
        <dbReference type="EMBL" id="OLO12637.1"/>
    </source>
</evidence>
<feature type="domain" description="UvrD-like helicase ATP-binding" evidence="8">
    <location>
        <begin position="26"/>
        <end position="325"/>
    </location>
</feature>
<evidence type="ECO:0000313" key="10">
    <source>
        <dbReference type="Proteomes" id="UP000186806"/>
    </source>
</evidence>
<gene>
    <name evidence="9" type="ORF">BTW10_04015</name>
</gene>